<proteinExistence type="predicted"/>
<name>A0A811L660_9BILA</name>
<feature type="compositionally biased region" description="Low complexity" evidence="1">
    <location>
        <begin position="585"/>
        <end position="600"/>
    </location>
</feature>
<dbReference type="OrthoDB" id="10688981at2759"/>
<dbReference type="AlphaFoldDB" id="A0A811L660"/>
<feature type="compositionally biased region" description="Polar residues" evidence="1">
    <location>
        <begin position="445"/>
        <end position="468"/>
    </location>
</feature>
<comment type="caution">
    <text evidence="2">The sequence shown here is derived from an EMBL/GenBank/DDBJ whole genome shotgun (WGS) entry which is preliminary data.</text>
</comment>
<gene>
    <name evidence="2" type="ORF">BOKJ2_LOCUS10367</name>
</gene>
<keyword evidence="3" id="KW-1185">Reference proteome</keyword>
<dbReference type="Proteomes" id="UP000783686">
    <property type="component" value="Unassembled WGS sequence"/>
</dbReference>
<feature type="compositionally biased region" description="Polar residues" evidence="1">
    <location>
        <begin position="530"/>
        <end position="544"/>
    </location>
</feature>
<dbReference type="EMBL" id="CAJFDH010000005">
    <property type="protein sequence ID" value="CAD5223597.1"/>
    <property type="molecule type" value="Genomic_DNA"/>
</dbReference>
<organism evidence="2 3">
    <name type="scientific">Bursaphelenchus okinawaensis</name>
    <dbReference type="NCBI Taxonomy" id="465554"/>
    <lineage>
        <taxon>Eukaryota</taxon>
        <taxon>Metazoa</taxon>
        <taxon>Ecdysozoa</taxon>
        <taxon>Nematoda</taxon>
        <taxon>Chromadorea</taxon>
        <taxon>Rhabditida</taxon>
        <taxon>Tylenchina</taxon>
        <taxon>Tylenchomorpha</taxon>
        <taxon>Aphelenchoidea</taxon>
        <taxon>Aphelenchoididae</taxon>
        <taxon>Bursaphelenchus</taxon>
    </lineage>
</organism>
<dbReference type="Proteomes" id="UP000614601">
    <property type="component" value="Unassembled WGS sequence"/>
</dbReference>
<accession>A0A811L660</accession>
<feature type="compositionally biased region" description="Polar residues" evidence="1">
    <location>
        <begin position="513"/>
        <end position="522"/>
    </location>
</feature>
<feature type="compositionally biased region" description="Low complexity" evidence="1">
    <location>
        <begin position="472"/>
        <end position="484"/>
    </location>
</feature>
<reference evidence="2" key="1">
    <citation type="submission" date="2020-09" db="EMBL/GenBank/DDBJ databases">
        <authorList>
            <person name="Kikuchi T."/>
        </authorList>
    </citation>
    <scope>NUCLEOTIDE SEQUENCE</scope>
    <source>
        <strain evidence="2">SH1</strain>
    </source>
</reference>
<evidence type="ECO:0000256" key="1">
    <source>
        <dbReference type="SAM" id="MobiDB-lite"/>
    </source>
</evidence>
<evidence type="ECO:0000313" key="3">
    <source>
        <dbReference type="Proteomes" id="UP000614601"/>
    </source>
</evidence>
<feature type="compositionally biased region" description="Polar residues" evidence="1">
    <location>
        <begin position="569"/>
        <end position="582"/>
    </location>
</feature>
<feature type="region of interest" description="Disordered" evidence="1">
    <location>
        <begin position="569"/>
        <end position="600"/>
    </location>
</feature>
<feature type="compositionally biased region" description="Polar residues" evidence="1">
    <location>
        <begin position="485"/>
        <end position="505"/>
    </location>
</feature>
<sequence>MSTGLQFNNTAQFQHNMQISQLNNAQLASTALNLGDSSLNNNLNQGANSVYQLQTGNTNLASNFNLNQQGNTQSLQQLQQHNLQKQLVSNQNSLQLQIMPSQVHDTIGTLHSNGLIGAIHNGTISAINNGSVGTPILLNNNNFKPLDHANINNNIINVHQVQGFKSNQIQLQNPLNNSLQIQNSLMNQQQLQQLQQQQKLNCSSKQQMFFNQQGSLQNQSNQFCVQQSQVVLQQASLQSQVTPININVGSTANNNMLLNNINLSTNNMSCQSNNLVLNNEAITNATSYTNNVDQSQVSLKNGLITTQPGQIMTQNKELITNLGVPIVKKGQIVGFALDPTGKLRQNKTNMINAIRVNGQPCMIGPNNQVVPLIPTHQKVNLQPNNVACSSMNSSLGLSLSSRNDNILITTDEGTATSNFADELHNSNSEANNELQTSVEEDSNEDSSMISNQPSSNQLSFIMPSQNVPSEEAAALNTSSNLNTSINGSSPEDNEIQCSPSFSGTLSLPPVPSSFESTSQADSGSKGVPASESSLQSASDPSTLPATVSTTLSALEAYSQLASESTFQSCATGHSSTSESSPTADLPHSLPTSSPTTNLSPECPILTVTAPTNALESFSKLLDLKAPLADGENNNTDDCAAKVQEELSLLNCDNFNIDWKNPKDLIRVIQCLCNYIHSQNCTIDELKKDCHIDKCEQNN</sequence>
<feature type="region of interest" description="Disordered" evidence="1">
    <location>
        <begin position="430"/>
        <end position="544"/>
    </location>
</feature>
<protein>
    <submittedName>
        <fullName evidence="2">Uncharacterized protein</fullName>
    </submittedName>
</protein>
<dbReference type="EMBL" id="CAJFCW020000005">
    <property type="protein sequence ID" value="CAG9118283.1"/>
    <property type="molecule type" value="Genomic_DNA"/>
</dbReference>
<evidence type="ECO:0000313" key="2">
    <source>
        <dbReference type="EMBL" id="CAD5223597.1"/>
    </source>
</evidence>